<sequence>CEKARSEDIENLITTVTTLENLVLKYVKNIQIKYVVLKCLQLREFTYSDSHIDDKGASEIAEVLKTNTSLKTLDLCGR</sequence>
<dbReference type="InterPro" id="IPR032675">
    <property type="entry name" value="LRR_dom_sf"/>
</dbReference>
<dbReference type="AlphaFoldDB" id="A0A433Q917"/>
<evidence type="ECO:0000313" key="2">
    <source>
        <dbReference type="Proteomes" id="UP000274822"/>
    </source>
</evidence>
<dbReference type="SUPFAM" id="SSF52047">
    <property type="entry name" value="RNI-like"/>
    <property type="match status" value="1"/>
</dbReference>
<organism evidence="1 2">
    <name type="scientific">Jimgerdemannia flammicorona</name>
    <dbReference type="NCBI Taxonomy" id="994334"/>
    <lineage>
        <taxon>Eukaryota</taxon>
        <taxon>Fungi</taxon>
        <taxon>Fungi incertae sedis</taxon>
        <taxon>Mucoromycota</taxon>
        <taxon>Mucoromycotina</taxon>
        <taxon>Endogonomycetes</taxon>
        <taxon>Endogonales</taxon>
        <taxon>Endogonaceae</taxon>
        <taxon>Jimgerdemannia</taxon>
    </lineage>
</organism>
<name>A0A433Q917_9FUNG</name>
<dbReference type="EMBL" id="RBNJ01010864">
    <property type="protein sequence ID" value="RUS26275.1"/>
    <property type="molecule type" value="Genomic_DNA"/>
</dbReference>
<feature type="non-terminal residue" evidence="1">
    <location>
        <position position="78"/>
    </location>
</feature>
<evidence type="ECO:0000313" key="1">
    <source>
        <dbReference type="EMBL" id="RUS26275.1"/>
    </source>
</evidence>
<reference evidence="1 2" key="1">
    <citation type="journal article" date="2018" name="New Phytol.">
        <title>Phylogenomics of Endogonaceae and evolution of mycorrhizas within Mucoromycota.</title>
        <authorList>
            <person name="Chang Y."/>
            <person name="Desiro A."/>
            <person name="Na H."/>
            <person name="Sandor L."/>
            <person name="Lipzen A."/>
            <person name="Clum A."/>
            <person name="Barry K."/>
            <person name="Grigoriev I.V."/>
            <person name="Martin F.M."/>
            <person name="Stajich J.E."/>
            <person name="Smith M.E."/>
            <person name="Bonito G."/>
            <person name="Spatafora J.W."/>
        </authorList>
    </citation>
    <scope>NUCLEOTIDE SEQUENCE [LARGE SCALE GENOMIC DNA]</scope>
    <source>
        <strain evidence="1 2">AD002</strain>
    </source>
</reference>
<keyword evidence="2" id="KW-1185">Reference proteome</keyword>
<protein>
    <submittedName>
        <fullName evidence="1">Uncharacterized protein</fullName>
    </submittedName>
</protein>
<feature type="non-terminal residue" evidence="1">
    <location>
        <position position="1"/>
    </location>
</feature>
<dbReference type="Proteomes" id="UP000274822">
    <property type="component" value="Unassembled WGS sequence"/>
</dbReference>
<comment type="caution">
    <text evidence="1">The sequence shown here is derived from an EMBL/GenBank/DDBJ whole genome shotgun (WGS) entry which is preliminary data.</text>
</comment>
<dbReference type="Gene3D" id="3.80.10.10">
    <property type="entry name" value="Ribonuclease Inhibitor"/>
    <property type="match status" value="1"/>
</dbReference>
<proteinExistence type="predicted"/>
<accession>A0A433Q917</accession>
<gene>
    <name evidence="1" type="ORF">BC938DRAFT_470993</name>
</gene>